<evidence type="ECO:0000313" key="3">
    <source>
        <dbReference type="Proteomes" id="UP001628179"/>
    </source>
</evidence>
<keyword evidence="3" id="KW-1185">Reference proteome</keyword>
<dbReference type="PANTHER" id="PTHR24148">
    <property type="entry name" value="ANKYRIN REPEAT DOMAIN-CONTAINING PROTEIN 39 HOMOLOG-RELATED"/>
    <property type="match status" value="1"/>
</dbReference>
<comment type="caution">
    <text evidence="2">The sequence shown here is derived from an EMBL/GenBank/DDBJ whole genome shotgun (WGS) entry which is preliminary data.</text>
</comment>
<organism evidence="2 3">
    <name type="scientific">Madurella fahalii</name>
    <dbReference type="NCBI Taxonomy" id="1157608"/>
    <lineage>
        <taxon>Eukaryota</taxon>
        <taxon>Fungi</taxon>
        <taxon>Dikarya</taxon>
        <taxon>Ascomycota</taxon>
        <taxon>Pezizomycotina</taxon>
        <taxon>Sordariomycetes</taxon>
        <taxon>Sordariomycetidae</taxon>
        <taxon>Sordariales</taxon>
        <taxon>Sordariales incertae sedis</taxon>
        <taxon>Madurella</taxon>
    </lineage>
</organism>
<dbReference type="InterPro" id="IPR010730">
    <property type="entry name" value="HET"/>
</dbReference>
<dbReference type="PANTHER" id="PTHR24148:SF81">
    <property type="entry name" value="HETEROKARYON INCOMPATIBILITY DOMAIN-CONTAINING PROTEIN"/>
    <property type="match status" value="1"/>
</dbReference>
<feature type="domain" description="Heterokaryon incompatibility" evidence="1">
    <location>
        <begin position="146"/>
        <end position="256"/>
    </location>
</feature>
<evidence type="ECO:0000259" key="1">
    <source>
        <dbReference type="Pfam" id="PF06985"/>
    </source>
</evidence>
<dbReference type="InterPro" id="IPR052895">
    <property type="entry name" value="HetReg/Transcr_Mod"/>
</dbReference>
<reference evidence="2 3" key="1">
    <citation type="submission" date="2024-09" db="EMBL/GenBank/DDBJ databases">
        <title>Itraconazole resistance in Madurella fahalii resulting from another homologue of gene encoding cytochrome P450 14-alpha sterol demethylase (CYP51).</title>
        <authorList>
            <person name="Yoshioka I."/>
            <person name="Fahal A.H."/>
            <person name="Kaneko S."/>
            <person name="Yaguchi T."/>
        </authorList>
    </citation>
    <scope>NUCLEOTIDE SEQUENCE [LARGE SCALE GENOMIC DNA]</scope>
    <source>
        <strain evidence="2 3">IFM 68171</strain>
    </source>
</reference>
<accession>A0ABQ0GAN7</accession>
<gene>
    <name evidence="2" type="ORF">MFIFM68171_04989</name>
</gene>
<dbReference type="Pfam" id="PF06985">
    <property type="entry name" value="HET"/>
    <property type="match status" value="1"/>
</dbReference>
<name>A0ABQ0GAN7_9PEZI</name>
<sequence length="325" mass="35446">MARWHQRSCSKPQVVAAGGLPYCFNCYSLAPDDISEHPKQITARAPPPGVDRDFNLSWPAAVEYTKCAPVGLSFSAAASAVASNGADYTATTDASRGETEYHSSVYPHLETEESIRLLGLEPGTPSGPLHAYFMTMALGNTSLPEYEALSYTWADASGDAQRRQPIFLGPYWDTVQVTNNCVAALRRVRREHASRFVWVDAVCIDQDNTAERSAQVQLMRTIYARATTVLVYLGEDDGFGDSHLALERLTRMNHSKIFGPMLAWAGGSKTYMAAGERRRPLRRRAGQAPRASLLPAAVGRAGVRLGADGQRLLRRGVCAVAAERA</sequence>
<protein>
    <recommendedName>
        <fullName evidence="1">Heterokaryon incompatibility domain-containing protein</fullName>
    </recommendedName>
</protein>
<dbReference type="RefSeq" id="XP_070916510.1">
    <property type="nucleotide sequence ID" value="XM_071060409.1"/>
</dbReference>
<proteinExistence type="predicted"/>
<dbReference type="Proteomes" id="UP001628179">
    <property type="component" value="Unassembled WGS sequence"/>
</dbReference>
<dbReference type="EMBL" id="BAAFSV010000002">
    <property type="protein sequence ID" value="GAB1314779.1"/>
    <property type="molecule type" value="Genomic_DNA"/>
</dbReference>
<evidence type="ECO:0000313" key="2">
    <source>
        <dbReference type="EMBL" id="GAB1314779.1"/>
    </source>
</evidence>
<dbReference type="GeneID" id="98175732"/>